<dbReference type="Gene3D" id="3.40.720.10">
    <property type="entry name" value="Alkaline Phosphatase, subunit A"/>
    <property type="match status" value="1"/>
</dbReference>
<comment type="caution">
    <text evidence="1">The sequence shown here is derived from an EMBL/GenBank/DDBJ whole genome shotgun (WGS) entry which is preliminary data.</text>
</comment>
<gene>
    <name evidence="1" type="ORF">IHE71_14225</name>
</gene>
<evidence type="ECO:0000313" key="1">
    <source>
        <dbReference type="EMBL" id="MBE1876852.1"/>
    </source>
</evidence>
<keyword evidence="2" id="KW-1185">Reference proteome</keyword>
<proteinExistence type="predicted"/>
<name>A0ABR9MZM8_9MICO</name>
<dbReference type="Proteomes" id="UP000625527">
    <property type="component" value="Unassembled WGS sequence"/>
</dbReference>
<reference evidence="1 2" key="1">
    <citation type="submission" date="2020-10" db="EMBL/GenBank/DDBJ databases">
        <title>Myceligenerans pegani sp. nov., an endophytic actinomycete isolated from Peganum harmala L. in Xinjiang, China.</title>
        <authorList>
            <person name="Xin L."/>
        </authorList>
    </citation>
    <scope>NUCLEOTIDE SEQUENCE [LARGE SCALE GENOMIC DNA]</scope>
    <source>
        <strain evidence="1 2">TRM65318</strain>
    </source>
</reference>
<protein>
    <submittedName>
        <fullName evidence="1">Alkaline phosphatase family protein</fullName>
    </submittedName>
</protein>
<evidence type="ECO:0000313" key="2">
    <source>
        <dbReference type="Proteomes" id="UP000625527"/>
    </source>
</evidence>
<dbReference type="PANTHER" id="PTHR10151:SF120">
    <property type="entry name" value="BIS(5'-ADENOSYL)-TRIPHOSPHATASE"/>
    <property type="match status" value="1"/>
</dbReference>
<dbReference type="SUPFAM" id="SSF53649">
    <property type="entry name" value="Alkaline phosphatase-like"/>
    <property type="match status" value="1"/>
</dbReference>
<accession>A0ABR9MZM8</accession>
<dbReference type="EMBL" id="JADAQT010000089">
    <property type="protein sequence ID" value="MBE1876852.1"/>
    <property type="molecule type" value="Genomic_DNA"/>
</dbReference>
<sequence length="434" mass="44086">MPGDPTGATGGAADLPAGLVAPSYGLTGLAAVLPAAAGALGHELTTATGLSSRAAADELAGGFGAVTRCVVVLVDGLGAHNLADRGGHAPTMRGLLPGARTLASCFPSTTAAALGTLGTGTSPARTGLLGYTQRNPATGGLATLVSWQEQSNPYRRGPKMSRPLTVAPRDLQREPGVLAALAAGGVGVTSPGPQKYNGSGMTTAALHGPEYVVTGNRFGDAVDATVAALRAREGADRRLVYLYQGAVDKAGHRHGWTSPEWGAACEDTDRELRRLLRGVPRGTLVLITADHGQVTTAPARQYDVAADPALSDGVALLGGEPRAMHVYTRDGADPAAVAARWADRLGADAVVRLRDDAVAEGWFGPATGPGSEVPEHVRDVMGDVVVAMTGGEDGSGAATVVDSRLHSPEARAMPGVHGSLTPYEMHVPLLVAVA</sequence>
<dbReference type="Pfam" id="PF01663">
    <property type="entry name" value="Phosphodiest"/>
    <property type="match status" value="1"/>
</dbReference>
<organism evidence="1 2">
    <name type="scientific">Myceligenerans pegani</name>
    <dbReference type="NCBI Taxonomy" id="2776917"/>
    <lineage>
        <taxon>Bacteria</taxon>
        <taxon>Bacillati</taxon>
        <taxon>Actinomycetota</taxon>
        <taxon>Actinomycetes</taxon>
        <taxon>Micrococcales</taxon>
        <taxon>Promicromonosporaceae</taxon>
        <taxon>Myceligenerans</taxon>
    </lineage>
</organism>
<dbReference type="PANTHER" id="PTHR10151">
    <property type="entry name" value="ECTONUCLEOTIDE PYROPHOSPHATASE/PHOSPHODIESTERASE"/>
    <property type="match status" value="1"/>
</dbReference>
<dbReference type="InterPro" id="IPR002591">
    <property type="entry name" value="Phosphodiest/P_Trfase"/>
</dbReference>
<dbReference type="InterPro" id="IPR017850">
    <property type="entry name" value="Alkaline_phosphatase_core_sf"/>
</dbReference>